<dbReference type="PANTHER" id="PTHR24305">
    <property type="entry name" value="CYTOCHROME P450"/>
    <property type="match status" value="1"/>
</dbReference>
<dbReference type="InterPro" id="IPR036396">
    <property type="entry name" value="Cyt_P450_sf"/>
</dbReference>
<dbReference type="GO" id="GO:0020037">
    <property type="term" value="F:heme binding"/>
    <property type="evidence" value="ECO:0007669"/>
    <property type="project" value="InterPro"/>
</dbReference>
<feature type="binding site" description="axial binding residue" evidence="12">
    <location>
        <position position="488"/>
    </location>
    <ligand>
        <name>heme</name>
        <dbReference type="ChEBI" id="CHEBI:30413"/>
    </ligand>
    <ligandPart>
        <name>Fe</name>
        <dbReference type="ChEBI" id="CHEBI:18248"/>
    </ligandPart>
</feature>
<dbReference type="SUPFAM" id="SSF48264">
    <property type="entry name" value="Cytochrome P450"/>
    <property type="match status" value="1"/>
</dbReference>
<dbReference type="PANTHER" id="PTHR24305:SF112">
    <property type="entry name" value="L-ORNITHINE-N5-MONOOXYGENASE (EUROFUNG)"/>
    <property type="match status" value="1"/>
</dbReference>
<keyword evidence="7 13" id="KW-1133">Transmembrane helix</keyword>
<feature type="transmembrane region" description="Helical" evidence="13">
    <location>
        <begin position="38"/>
        <end position="58"/>
    </location>
</feature>
<evidence type="ECO:0000256" key="10">
    <source>
        <dbReference type="ARBA" id="ARBA00023033"/>
    </source>
</evidence>
<dbReference type="GO" id="GO:0004497">
    <property type="term" value="F:monooxygenase activity"/>
    <property type="evidence" value="ECO:0007669"/>
    <property type="project" value="UniProtKB-KW"/>
</dbReference>
<evidence type="ECO:0000256" key="13">
    <source>
        <dbReference type="SAM" id="Phobius"/>
    </source>
</evidence>
<keyword evidence="6 12" id="KW-0479">Metal-binding</keyword>
<dbReference type="InterPro" id="IPR050121">
    <property type="entry name" value="Cytochrome_P450_monoxygenase"/>
</dbReference>
<name>A0A8H4J207_9PEZI</name>
<dbReference type="InterPro" id="IPR001128">
    <property type="entry name" value="Cyt_P450"/>
</dbReference>
<dbReference type="GO" id="GO:0016020">
    <property type="term" value="C:membrane"/>
    <property type="evidence" value="ECO:0007669"/>
    <property type="project" value="UniProtKB-SubCell"/>
</dbReference>
<dbReference type="PRINTS" id="PR00385">
    <property type="entry name" value="P450"/>
</dbReference>
<dbReference type="Pfam" id="PF00067">
    <property type="entry name" value="p450"/>
    <property type="match status" value="1"/>
</dbReference>
<evidence type="ECO:0000256" key="4">
    <source>
        <dbReference type="ARBA" id="ARBA00022617"/>
    </source>
</evidence>
<gene>
    <name evidence="14" type="ORF">GTA08_BOTSDO12610</name>
</gene>
<comment type="similarity">
    <text evidence="3">Belongs to the cytochrome P450 family.</text>
</comment>
<feature type="transmembrane region" description="Helical" evidence="13">
    <location>
        <begin position="70"/>
        <end position="92"/>
    </location>
</feature>
<dbReference type="OrthoDB" id="6692864at2759"/>
<evidence type="ECO:0000256" key="12">
    <source>
        <dbReference type="PIRSR" id="PIRSR602403-1"/>
    </source>
</evidence>
<proteinExistence type="inferred from homology"/>
<sequence length="548" mass="60619">MGVWGSGLLALVATACISGVFAHQLFFRRVDVDDHPFLLLAVSFGLYLALATALQIQYAQYASAVASHGVAFLFMSSFVASIWASMLTYRAFFHPLNSFPGPFAARLSKFWAVRQAVKSGLKWYKVDAELHEKYGDYVRTGPRELSIRDPKALKPILGFTSKTLKGSFYDGMEDSVSTTRDKKLHKARRKLWDTSMKQLLSTCTPQLEQSTDILLERITKNVGKPILINDLAMHYSYDVMTQLAFGEPGGFVDGSADDVATEMLDGMQKGVDAIGILCQMPWVLGILMALATVIPTPMSTFNGWAAKSLERRMKMKNPKPDLIGHLIAETASDDKKGQHMLFTDSRVIVSAGSDTTATAITEILIMLALRPTYVSALRAEMDPVFATDGEYSCQKAYPVLDSLINETLPLYPPVLFGSPRVTPPGGLKIGDVFVPEDTVVYVPGWQLHHDARNFPQPKEFIPERWTMRPELLVDRSAFIPFLIGGNNCPGKPLAMMEIRSVIARTIHAYDVSLPEGELVAEKGVFEGIKDHFIAGVPKQSLTFTKRVK</sequence>
<evidence type="ECO:0000256" key="7">
    <source>
        <dbReference type="ARBA" id="ARBA00022989"/>
    </source>
</evidence>
<keyword evidence="5 13" id="KW-0812">Transmembrane</keyword>
<evidence type="ECO:0000256" key="1">
    <source>
        <dbReference type="ARBA" id="ARBA00001971"/>
    </source>
</evidence>
<evidence type="ECO:0000256" key="3">
    <source>
        <dbReference type="ARBA" id="ARBA00010617"/>
    </source>
</evidence>
<dbReference type="Proteomes" id="UP000572817">
    <property type="component" value="Unassembled WGS sequence"/>
</dbReference>
<keyword evidence="8" id="KW-0560">Oxidoreductase</keyword>
<organism evidence="14 15">
    <name type="scientific">Botryosphaeria dothidea</name>
    <dbReference type="NCBI Taxonomy" id="55169"/>
    <lineage>
        <taxon>Eukaryota</taxon>
        <taxon>Fungi</taxon>
        <taxon>Dikarya</taxon>
        <taxon>Ascomycota</taxon>
        <taxon>Pezizomycotina</taxon>
        <taxon>Dothideomycetes</taxon>
        <taxon>Dothideomycetes incertae sedis</taxon>
        <taxon>Botryosphaeriales</taxon>
        <taxon>Botryosphaeriaceae</taxon>
        <taxon>Botryosphaeria</taxon>
    </lineage>
</organism>
<evidence type="ECO:0000256" key="8">
    <source>
        <dbReference type="ARBA" id="ARBA00023002"/>
    </source>
</evidence>
<dbReference type="AlphaFoldDB" id="A0A8H4J207"/>
<evidence type="ECO:0000313" key="14">
    <source>
        <dbReference type="EMBL" id="KAF4311810.1"/>
    </source>
</evidence>
<evidence type="ECO:0000256" key="9">
    <source>
        <dbReference type="ARBA" id="ARBA00023004"/>
    </source>
</evidence>
<evidence type="ECO:0000256" key="5">
    <source>
        <dbReference type="ARBA" id="ARBA00022692"/>
    </source>
</evidence>
<evidence type="ECO:0000256" key="6">
    <source>
        <dbReference type="ARBA" id="ARBA00022723"/>
    </source>
</evidence>
<evidence type="ECO:0000256" key="11">
    <source>
        <dbReference type="ARBA" id="ARBA00023136"/>
    </source>
</evidence>
<keyword evidence="4 12" id="KW-0349">Heme</keyword>
<reference evidence="14" key="1">
    <citation type="submission" date="2020-04" db="EMBL/GenBank/DDBJ databases">
        <title>Genome Assembly and Annotation of Botryosphaeria dothidea sdau 11-99, a Latent Pathogen of Apple Fruit Ring Rot in China.</title>
        <authorList>
            <person name="Yu C."/>
            <person name="Diao Y."/>
            <person name="Lu Q."/>
            <person name="Zhao J."/>
            <person name="Cui S."/>
            <person name="Peng C."/>
            <person name="He B."/>
            <person name="Liu H."/>
        </authorList>
    </citation>
    <scope>NUCLEOTIDE SEQUENCE [LARGE SCALE GENOMIC DNA]</scope>
    <source>
        <strain evidence="14">Sdau11-99</strain>
    </source>
</reference>
<comment type="subcellular location">
    <subcellularLocation>
        <location evidence="2">Membrane</location>
    </subcellularLocation>
</comment>
<protein>
    <submittedName>
        <fullName evidence="14">Cytochrome p450 monooxygenase</fullName>
    </submittedName>
</protein>
<dbReference type="EMBL" id="WWBZ02000008">
    <property type="protein sequence ID" value="KAF4311810.1"/>
    <property type="molecule type" value="Genomic_DNA"/>
</dbReference>
<dbReference type="GO" id="GO:0005506">
    <property type="term" value="F:iron ion binding"/>
    <property type="evidence" value="ECO:0007669"/>
    <property type="project" value="InterPro"/>
</dbReference>
<keyword evidence="9 12" id="KW-0408">Iron</keyword>
<dbReference type="GO" id="GO:0016705">
    <property type="term" value="F:oxidoreductase activity, acting on paired donors, with incorporation or reduction of molecular oxygen"/>
    <property type="evidence" value="ECO:0007669"/>
    <property type="project" value="InterPro"/>
</dbReference>
<dbReference type="InterPro" id="IPR002403">
    <property type="entry name" value="Cyt_P450_E_grp-IV"/>
</dbReference>
<evidence type="ECO:0000313" key="15">
    <source>
        <dbReference type="Proteomes" id="UP000572817"/>
    </source>
</evidence>
<comment type="caution">
    <text evidence="14">The sequence shown here is derived from an EMBL/GenBank/DDBJ whole genome shotgun (WGS) entry which is preliminary data.</text>
</comment>
<dbReference type="PRINTS" id="PR00465">
    <property type="entry name" value="EP450IV"/>
</dbReference>
<keyword evidence="10 14" id="KW-0503">Monooxygenase</keyword>
<accession>A0A8H4J207</accession>
<dbReference type="Gene3D" id="1.10.630.10">
    <property type="entry name" value="Cytochrome P450"/>
    <property type="match status" value="1"/>
</dbReference>
<comment type="cofactor">
    <cofactor evidence="1 12">
        <name>heme</name>
        <dbReference type="ChEBI" id="CHEBI:30413"/>
    </cofactor>
</comment>
<keyword evidence="15" id="KW-1185">Reference proteome</keyword>
<dbReference type="CDD" id="cd11061">
    <property type="entry name" value="CYP67-like"/>
    <property type="match status" value="1"/>
</dbReference>
<keyword evidence="11 13" id="KW-0472">Membrane</keyword>
<evidence type="ECO:0000256" key="2">
    <source>
        <dbReference type="ARBA" id="ARBA00004370"/>
    </source>
</evidence>